<dbReference type="SUPFAM" id="SSF53187">
    <property type="entry name" value="Zn-dependent exopeptidases"/>
    <property type="match status" value="1"/>
</dbReference>
<dbReference type="SUPFAM" id="SSF55031">
    <property type="entry name" value="Bacterial exopeptidase dimerisation domain"/>
    <property type="match status" value="1"/>
</dbReference>
<evidence type="ECO:0000256" key="1">
    <source>
        <dbReference type="ARBA" id="ARBA00022723"/>
    </source>
</evidence>
<dbReference type="RefSeq" id="WP_301697421.1">
    <property type="nucleotide sequence ID" value="NZ_JAUJYW010000002.1"/>
</dbReference>
<keyword evidence="6" id="KW-1185">Reference proteome</keyword>
<dbReference type="Pfam" id="PF01546">
    <property type="entry name" value="Peptidase_M20"/>
    <property type="match status" value="1"/>
</dbReference>
<reference evidence="5 6" key="1">
    <citation type="submission" date="2023-07" db="EMBL/GenBank/DDBJ databases">
        <title>Citrobacter selenititolerans sp. nov., isolated from seleniferous soil.</title>
        <authorList>
            <person name="Zhang S."/>
            <person name="Li K."/>
            <person name="Peng J."/>
            <person name="Wang H."/>
            <person name="Sun J."/>
            <person name="Guo Y."/>
        </authorList>
    </citation>
    <scope>NUCLEOTIDE SEQUENCE [LARGE SCALE GENOMIC DNA]</scope>
    <source>
        <strain evidence="5 6">S2-9</strain>
    </source>
</reference>
<dbReference type="EMBL" id="JAUJYW010000002">
    <property type="protein sequence ID" value="MDN8598993.1"/>
    <property type="molecule type" value="Genomic_DNA"/>
</dbReference>
<dbReference type="Gene3D" id="3.40.630.10">
    <property type="entry name" value="Zn peptidases"/>
    <property type="match status" value="1"/>
</dbReference>
<evidence type="ECO:0000256" key="3">
    <source>
        <dbReference type="ARBA" id="ARBA00023285"/>
    </source>
</evidence>
<keyword evidence="3" id="KW-0170">Cobalt</keyword>
<dbReference type="PANTHER" id="PTHR43808:SF9">
    <property type="entry name" value="BLL0789 PROTEIN"/>
    <property type="match status" value="1"/>
</dbReference>
<gene>
    <name evidence="5" type="ORF">Q0A17_06140</name>
</gene>
<accession>A0ABT8PRW1</accession>
<keyword evidence="2" id="KW-0378">Hydrolase</keyword>
<dbReference type="InterPro" id="IPR036264">
    <property type="entry name" value="Bact_exopeptidase_dim_dom"/>
</dbReference>
<dbReference type="PIRSF" id="PIRSF037238">
    <property type="entry name" value="Carboxypeptidase_G2"/>
    <property type="match status" value="1"/>
</dbReference>
<feature type="domain" description="Peptidase M20 dimerisation" evidence="4">
    <location>
        <begin position="178"/>
        <end position="271"/>
    </location>
</feature>
<proteinExistence type="predicted"/>
<dbReference type="InterPro" id="IPR002933">
    <property type="entry name" value="Peptidase_M20"/>
</dbReference>
<keyword evidence="1" id="KW-0479">Metal-binding</keyword>
<dbReference type="CDD" id="cd03885">
    <property type="entry name" value="M20_CPDG2"/>
    <property type="match status" value="1"/>
</dbReference>
<dbReference type="PANTHER" id="PTHR43808">
    <property type="entry name" value="ACETYLORNITHINE DEACETYLASE"/>
    <property type="match status" value="1"/>
</dbReference>
<evidence type="ECO:0000259" key="4">
    <source>
        <dbReference type="Pfam" id="PF07687"/>
    </source>
</evidence>
<evidence type="ECO:0000313" key="6">
    <source>
        <dbReference type="Proteomes" id="UP001174867"/>
    </source>
</evidence>
<dbReference type="InterPro" id="IPR011650">
    <property type="entry name" value="Peptidase_M20_dimer"/>
</dbReference>
<dbReference type="InterPro" id="IPR050072">
    <property type="entry name" value="Peptidase_M20A"/>
</dbReference>
<dbReference type="Gene3D" id="3.30.70.360">
    <property type="match status" value="1"/>
</dbReference>
<sequence length="382" mass="40756">MKNIKTYLQQHASDILNDIKRLVLAESPSHDKTAVDACGRVLEDIFRQRLGVQAEIDEQVHYGNHRKFTLGNDGPQTTLIGHFDTVWDKGVLTLREEDGKLYGPGILDMKSGLVQAIWAVRALQQLNLLGHQRIVFLCNSDEELGSPSSREWIETHARGSAQVLVVEPAVAGSGALKVARKGTGHYEITLHGLAAHAGNNPEEGASAIQEMAQHILYLNSLNAPERGTTVNVGIANGGSRFNVVADRAYLGIDTRVTSQEEAASLHEAISQLRPYDPRITLQVSGGQGRPPMRQTPAARTLLTRAQHVAEALGFTVAGESVGGGSDGNFTAALGLPTLDGLGATGSGIHAKHEHINIADVPLRAALVAGIIAEGGNHDAIPR</sequence>
<dbReference type="InterPro" id="IPR017150">
    <property type="entry name" value="Pept_M20_glutamate_carboxypep"/>
</dbReference>
<name>A0ABT8PRW1_9ENTR</name>
<dbReference type="Pfam" id="PF07687">
    <property type="entry name" value="M20_dimer"/>
    <property type="match status" value="1"/>
</dbReference>
<evidence type="ECO:0000256" key="2">
    <source>
        <dbReference type="ARBA" id="ARBA00022801"/>
    </source>
</evidence>
<evidence type="ECO:0000313" key="5">
    <source>
        <dbReference type="EMBL" id="MDN8598993.1"/>
    </source>
</evidence>
<organism evidence="5 6">
    <name type="scientific">Citrobacter enshiensis</name>
    <dbReference type="NCBI Taxonomy" id="2971264"/>
    <lineage>
        <taxon>Bacteria</taxon>
        <taxon>Pseudomonadati</taxon>
        <taxon>Pseudomonadota</taxon>
        <taxon>Gammaproteobacteria</taxon>
        <taxon>Enterobacterales</taxon>
        <taxon>Enterobacteriaceae</taxon>
        <taxon>Citrobacter</taxon>
    </lineage>
</organism>
<protein>
    <submittedName>
        <fullName evidence="5">M20 family metallopeptidase</fullName>
    </submittedName>
</protein>
<dbReference type="Proteomes" id="UP001174867">
    <property type="component" value="Unassembled WGS sequence"/>
</dbReference>
<comment type="caution">
    <text evidence="5">The sequence shown here is derived from an EMBL/GenBank/DDBJ whole genome shotgun (WGS) entry which is preliminary data.</text>
</comment>